<dbReference type="InterPro" id="IPR003430">
    <property type="entry name" value="Phenol_Hydrox"/>
</dbReference>
<dbReference type="RefSeq" id="WP_344007200.1">
    <property type="nucleotide sequence ID" value="NZ_BAAAGU010000088.1"/>
</dbReference>
<dbReference type="Proteomes" id="UP001500724">
    <property type="component" value="Unassembled WGS sequence"/>
</dbReference>
<organism evidence="5 6">
    <name type="scientific">Streptomyces thermocarboxydovorans</name>
    <dbReference type="NCBI Taxonomy" id="59298"/>
    <lineage>
        <taxon>Bacteria</taxon>
        <taxon>Bacillati</taxon>
        <taxon>Actinomycetota</taxon>
        <taxon>Actinomycetes</taxon>
        <taxon>Kitasatosporales</taxon>
        <taxon>Streptomycetaceae</taxon>
        <taxon>Streptomyces</taxon>
    </lineage>
</organism>
<keyword evidence="6" id="KW-1185">Reference proteome</keyword>
<dbReference type="InterPro" id="IPR012348">
    <property type="entry name" value="RNR-like"/>
</dbReference>
<dbReference type="EC" id="1.14.13.227" evidence="1"/>
<protein>
    <recommendedName>
        <fullName evidence="1">propane 2-monooxygenase</fullName>
        <ecNumber evidence="1">1.14.13.227</ecNumber>
    </recommendedName>
</protein>
<evidence type="ECO:0000256" key="2">
    <source>
        <dbReference type="ARBA" id="ARBA00023002"/>
    </source>
</evidence>
<gene>
    <name evidence="5" type="ORF">GCM10009535_56850</name>
</gene>
<dbReference type="InterPro" id="IPR009078">
    <property type="entry name" value="Ferritin-like_SF"/>
</dbReference>
<keyword evidence="2" id="KW-0560">Oxidoreductase</keyword>
<evidence type="ECO:0000313" key="5">
    <source>
        <dbReference type="EMBL" id="GAA0669629.1"/>
    </source>
</evidence>
<dbReference type="EMBL" id="BAAAGU010000088">
    <property type="protein sequence ID" value="GAA0669629.1"/>
    <property type="molecule type" value="Genomic_DNA"/>
</dbReference>
<comment type="caution">
    <text evidence="5">The sequence shown here is derived from an EMBL/GenBank/DDBJ whole genome shotgun (WGS) entry which is preliminary data.</text>
</comment>
<dbReference type="Pfam" id="PF02332">
    <property type="entry name" value="Phenol_Hydrox"/>
    <property type="match status" value="1"/>
</dbReference>
<dbReference type="Gene3D" id="1.10.620.20">
    <property type="entry name" value="Ribonucleotide Reductase, subunit A"/>
    <property type="match status" value="1"/>
</dbReference>
<reference evidence="6" key="1">
    <citation type="journal article" date="2019" name="Int. J. Syst. Evol. Microbiol.">
        <title>The Global Catalogue of Microorganisms (GCM) 10K type strain sequencing project: providing services to taxonomists for standard genome sequencing and annotation.</title>
        <authorList>
            <consortium name="The Broad Institute Genomics Platform"/>
            <consortium name="The Broad Institute Genome Sequencing Center for Infectious Disease"/>
            <person name="Wu L."/>
            <person name="Ma J."/>
        </authorList>
    </citation>
    <scope>NUCLEOTIDE SEQUENCE [LARGE SCALE GENOMIC DNA]</scope>
    <source>
        <strain evidence="6">JCM 10367</strain>
    </source>
</reference>
<dbReference type="SUPFAM" id="SSF47240">
    <property type="entry name" value="Ferritin-like"/>
    <property type="match status" value="1"/>
</dbReference>
<evidence type="ECO:0000313" key="6">
    <source>
        <dbReference type="Proteomes" id="UP001500724"/>
    </source>
</evidence>
<evidence type="ECO:0000256" key="4">
    <source>
        <dbReference type="ARBA" id="ARBA00048941"/>
    </source>
</evidence>
<sequence length="499" mass="57614">MARMPREQWYEIGRDVEWTFSYVDERAVFPEWMSGHGKIPREAWSAWDEPYKVTYPEYVSTQREKESAAFSVKAALQKSKLFDSLDEGWKSVAKMHFGAVALIEYLAVYAELRMARFGLSPAWRNMAVFGALDETRHAQLSLVIPHELVAKDPQYDWAHKAYFTNNWAIKAARATFDGMMMNPNVVDTAIQLPFTFETGFSNVQFVALSADALESGDVSFANMISTIQTDEARHSQQGGPTLEILMEHDPKRAQWIIDKTFWTSARMFSVLTGPPMDYYTPLESRKQSYKEFMQEWIADQFLSSIQDYGLKKPWYWDEFIAGLDTWHHSLAAGLWYWRPTLWWKPQAGVSPEERDWLEEKYPNWGKQFGPIWDVITENVNAERLSQTVGETLPWLCNLCQLPIGTAGAPNNERYPVRSYPLTHNGYTYHFCSRPCRQIWWEDKDTLHQKTCVEHLLAGDIQPPTLEGILAWMGLTPEVMGEDAHAYRWAAPSKDMQPAA</sequence>
<accession>A0ABP3T0N4</accession>
<name>A0ABP3T0N4_9ACTN</name>
<evidence type="ECO:0000256" key="3">
    <source>
        <dbReference type="ARBA" id="ARBA00023033"/>
    </source>
</evidence>
<comment type="catalytic activity">
    <reaction evidence="4">
        <text>propane + NADH + O2 + H(+) = propan-2-ol + NAD(+) + H2O</text>
        <dbReference type="Rhea" id="RHEA:49992"/>
        <dbReference type="ChEBI" id="CHEBI:15377"/>
        <dbReference type="ChEBI" id="CHEBI:15378"/>
        <dbReference type="ChEBI" id="CHEBI:15379"/>
        <dbReference type="ChEBI" id="CHEBI:17824"/>
        <dbReference type="ChEBI" id="CHEBI:32879"/>
        <dbReference type="ChEBI" id="CHEBI:57540"/>
        <dbReference type="ChEBI" id="CHEBI:57945"/>
        <dbReference type="EC" id="1.14.13.227"/>
    </reaction>
</comment>
<evidence type="ECO:0000256" key="1">
    <source>
        <dbReference type="ARBA" id="ARBA00012710"/>
    </source>
</evidence>
<proteinExistence type="predicted"/>
<keyword evidence="3" id="KW-0503">Monooxygenase</keyword>